<evidence type="ECO:0000256" key="1">
    <source>
        <dbReference type="ARBA" id="ARBA00010617"/>
    </source>
</evidence>
<sequence length="435" mass="46735">MTTTTPDMAPVRLYGAEHAADPERSYELLRAQGPVALAEAAPGFVVHLVTDYRAALDLLHDTETWSKDTRPWQSRVPESSSISQPTQWRPNVIFADGENHAHLRRVITDCFGLLDPHEVRTLTFRHADTLLSAFADAGTVDLVAQYATQLPLMVFNSLFGMPDEYGPRLVEMLAAMVGSDPARAGEGAQAFGAYLAGLYETKAAQRGDDLTSWFIDHPNGLDREEATQQILLTLGAGNEPTANLIANTCVRMLSDDRYFGTLTTGSLPVQHAIDDALWNDSPVANYSFHTARRDVTFHGTRIPAGAPVMISYAAANTCPHQGVPADGFRSGNKAHLAFAAGPHACPARDLALLIATAAIERLATYLPDITLAVPVEELTYKEGTIHRTLTALPARFTPLAPDADGATPWSRSSADRGSAGSPRTAPQTGAMASAP</sequence>
<evidence type="ECO:0000256" key="2">
    <source>
        <dbReference type="SAM" id="MobiDB-lite"/>
    </source>
</evidence>
<organism evidence="3 4">
    <name type="scientific">Streptomyces montanisoli</name>
    <dbReference type="NCBI Taxonomy" id="2798581"/>
    <lineage>
        <taxon>Bacteria</taxon>
        <taxon>Bacillati</taxon>
        <taxon>Actinomycetota</taxon>
        <taxon>Actinomycetes</taxon>
        <taxon>Kitasatosporales</taxon>
        <taxon>Streptomycetaceae</taxon>
        <taxon>Streptomyces</taxon>
    </lineage>
</organism>
<dbReference type="PRINTS" id="PR00359">
    <property type="entry name" value="BP450"/>
</dbReference>
<dbReference type="AlphaFoldDB" id="A0A940M9M0"/>
<dbReference type="InterPro" id="IPR002397">
    <property type="entry name" value="Cyt_P450_B"/>
</dbReference>
<reference evidence="3" key="1">
    <citation type="submission" date="2021-03" db="EMBL/GenBank/DDBJ databases">
        <title>Whole genome sequence of Streptomyces bomunensis MMS17-BM035.</title>
        <authorList>
            <person name="Lee J.H."/>
        </authorList>
    </citation>
    <scope>NUCLEOTIDE SEQUENCE</scope>
    <source>
        <strain evidence="3">MMS17-BM035</strain>
    </source>
</reference>
<dbReference type="RefSeq" id="WP_209340581.1">
    <property type="nucleotide sequence ID" value="NZ_JAGIQL010000053.1"/>
</dbReference>
<dbReference type="Gene3D" id="1.10.630.10">
    <property type="entry name" value="Cytochrome P450"/>
    <property type="match status" value="1"/>
</dbReference>
<accession>A0A940M9M0</accession>
<feature type="compositionally biased region" description="Low complexity" evidence="2">
    <location>
        <begin position="410"/>
        <end position="421"/>
    </location>
</feature>
<comment type="similarity">
    <text evidence="1">Belongs to the cytochrome P450 family.</text>
</comment>
<dbReference type="InterPro" id="IPR036396">
    <property type="entry name" value="Cyt_P450_sf"/>
</dbReference>
<dbReference type="GO" id="GO:0005506">
    <property type="term" value="F:iron ion binding"/>
    <property type="evidence" value="ECO:0007669"/>
    <property type="project" value="InterPro"/>
</dbReference>
<dbReference type="EMBL" id="JAGIQL010000053">
    <property type="protein sequence ID" value="MBP0458834.1"/>
    <property type="molecule type" value="Genomic_DNA"/>
</dbReference>
<feature type="region of interest" description="Disordered" evidence="2">
    <location>
        <begin position="400"/>
        <end position="435"/>
    </location>
</feature>
<name>A0A940M9M0_9ACTN</name>
<proteinExistence type="inferred from homology"/>
<dbReference type="GO" id="GO:0016705">
    <property type="term" value="F:oxidoreductase activity, acting on paired donors, with incorporation or reduction of molecular oxygen"/>
    <property type="evidence" value="ECO:0007669"/>
    <property type="project" value="InterPro"/>
</dbReference>
<dbReference type="GO" id="GO:0020037">
    <property type="term" value="F:heme binding"/>
    <property type="evidence" value="ECO:0007669"/>
    <property type="project" value="InterPro"/>
</dbReference>
<evidence type="ECO:0000313" key="4">
    <source>
        <dbReference type="Proteomes" id="UP000670475"/>
    </source>
</evidence>
<keyword evidence="4" id="KW-1185">Reference proteome</keyword>
<dbReference type="GO" id="GO:0004497">
    <property type="term" value="F:monooxygenase activity"/>
    <property type="evidence" value="ECO:0007669"/>
    <property type="project" value="InterPro"/>
</dbReference>
<dbReference type="PANTHER" id="PTHR46696:SF1">
    <property type="entry name" value="CYTOCHROME P450 YJIB-RELATED"/>
    <property type="match status" value="1"/>
</dbReference>
<dbReference type="SUPFAM" id="SSF48264">
    <property type="entry name" value="Cytochrome P450"/>
    <property type="match status" value="1"/>
</dbReference>
<evidence type="ECO:0000313" key="3">
    <source>
        <dbReference type="EMBL" id="MBP0458834.1"/>
    </source>
</evidence>
<protein>
    <submittedName>
        <fullName evidence="3">Cytochrome P450</fullName>
    </submittedName>
</protein>
<gene>
    <name evidence="3" type="ORF">JFN87_15200</name>
</gene>
<dbReference type="Proteomes" id="UP000670475">
    <property type="component" value="Unassembled WGS sequence"/>
</dbReference>
<comment type="caution">
    <text evidence="3">The sequence shown here is derived from an EMBL/GenBank/DDBJ whole genome shotgun (WGS) entry which is preliminary data.</text>
</comment>
<dbReference type="PANTHER" id="PTHR46696">
    <property type="entry name" value="P450, PUTATIVE (EUROFUNG)-RELATED"/>
    <property type="match status" value="1"/>
</dbReference>